<gene>
    <name evidence="1" type="ORF">WR164_01380</name>
</gene>
<keyword evidence="2" id="KW-1185">Reference proteome</keyword>
<evidence type="ECO:0000313" key="1">
    <source>
        <dbReference type="EMBL" id="GLB46159.1"/>
    </source>
</evidence>
<dbReference type="Proteomes" id="UP001144204">
    <property type="component" value="Unassembled WGS sequence"/>
</dbReference>
<protein>
    <submittedName>
        <fullName evidence="1">Uncharacterized protein</fullName>
    </submittedName>
</protein>
<name>A0A9W6AYU6_9LACO</name>
<reference evidence="1" key="1">
    <citation type="submission" date="2022-07" db="EMBL/GenBank/DDBJ databases">
        <authorList>
            <person name="Kouya T."/>
            <person name="Ishiyama Y."/>
        </authorList>
    </citation>
    <scope>NUCLEOTIDE SEQUENCE</scope>
    <source>
        <strain evidence="1">WR16-4</strain>
    </source>
</reference>
<evidence type="ECO:0000313" key="2">
    <source>
        <dbReference type="Proteomes" id="UP001144204"/>
    </source>
</evidence>
<proteinExistence type="predicted"/>
<reference evidence="1" key="2">
    <citation type="journal article" date="2023" name="PLoS ONE">
        <title>Philodulcilactobacillus myokoensis gen. nov., sp. nov., a fructophilic, acidophilic, and agar-phobic lactic acid bacterium isolated from fermented vegetable extracts.</title>
        <authorList>
            <person name="Kouya T."/>
            <person name="Ishiyama Y."/>
            <person name="Ohashi S."/>
            <person name="Kumakubo R."/>
            <person name="Yamazaki T."/>
            <person name="Otaki T."/>
        </authorList>
    </citation>
    <scope>NUCLEOTIDE SEQUENCE</scope>
    <source>
        <strain evidence="1">WR16-4</strain>
    </source>
</reference>
<comment type="caution">
    <text evidence="1">The sequence shown here is derived from an EMBL/GenBank/DDBJ whole genome shotgun (WGS) entry which is preliminary data.</text>
</comment>
<organism evidence="1 2">
    <name type="scientific">Philodulcilactobacillus myokoensis</name>
    <dbReference type="NCBI Taxonomy" id="2929573"/>
    <lineage>
        <taxon>Bacteria</taxon>
        <taxon>Bacillati</taxon>
        <taxon>Bacillota</taxon>
        <taxon>Bacilli</taxon>
        <taxon>Lactobacillales</taxon>
        <taxon>Lactobacillaceae</taxon>
        <taxon>Philodulcilactobacillus</taxon>
    </lineage>
</organism>
<dbReference type="AlphaFoldDB" id="A0A9W6AYU6"/>
<accession>A0A9W6AYU6</accession>
<sequence>MRNKTLEDVLEIHGENINSSLLNLSNFNCGYNNLNEYLKETAKIDSKTGVNK</sequence>
<dbReference type="EMBL" id="BRPL01000002">
    <property type="protein sequence ID" value="GLB46159.1"/>
    <property type="molecule type" value="Genomic_DNA"/>
</dbReference>
<dbReference type="RefSeq" id="WP_286135615.1">
    <property type="nucleotide sequence ID" value="NZ_BRPL01000002.1"/>
</dbReference>